<feature type="signal peptide" evidence="1">
    <location>
        <begin position="1"/>
        <end position="35"/>
    </location>
</feature>
<protein>
    <submittedName>
        <fullName evidence="2">DUF4097 family beta strand repeat protein</fullName>
    </submittedName>
</protein>
<organism evidence="2 3">
    <name type="scientific">Eiseniibacteriota bacterium</name>
    <dbReference type="NCBI Taxonomy" id="2212470"/>
    <lineage>
        <taxon>Bacteria</taxon>
        <taxon>Candidatus Eiseniibacteriota</taxon>
    </lineage>
</organism>
<dbReference type="Proteomes" id="UP000580839">
    <property type="component" value="Unassembled WGS sequence"/>
</dbReference>
<reference evidence="2 3" key="1">
    <citation type="submission" date="2020-04" db="EMBL/GenBank/DDBJ databases">
        <title>Metagenomic profiling of ammonia- and methane-oxidizing microorganisms in a Dutch drinking water treatment plant.</title>
        <authorList>
            <person name="Poghosyan L."/>
            <person name="Leucker S."/>
        </authorList>
    </citation>
    <scope>NUCLEOTIDE SEQUENCE [LARGE SCALE GENOMIC DNA]</scope>
    <source>
        <strain evidence="2">S-RSF-IL-03</strain>
    </source>
</reference>
<evidence type="ECO:0000256" key="1">
    <source>
        <dbReference type="SAM" id="SignalP"/>
    </source>
</evidence>
<proteinExistence type="predicted"/>
<evidence type="ECO:0000313" key="2">
    <source>
        <dbReference type="EMBL" id="NOT32852.1"/>
    </source>
</evidence>
<evidence type="ECO:0000313" key="3">
    <source>
        <dbReference type="Proteomes" id="UP000580839"/>
    </source>
</evidence>
<sequence>MPSPRLAFARIRLARVRLAMVLASLLVAASATSWAARVTPSLKVENWSWSDRVPAGHRVTVSGLYGDIVVVPTLNSTLRVTARKAGRLQDPSEVQIRVANDRDGITVCTVYPGRHDACEPGEGREHTLDRDTDVDFRVELPVGSPLVARTIYGDIDIRGISATVDASTDQGRCRVETSRGGRVRTLSGDIRLQLGRMLPGAHLSVESINGQLRIEVPKDFDATITARTENGAITSELSGGLEGSPARTARWSFGAPRGTIECVTENGRIAVVRGR</sequence>
<feature type="chain" id="PRO_5033012887" evidence="1">
    <location>
        <begin position="36"/>
        <end position="275"/>
    </location>
</feature>
<name>A0A849SBV4_UNCEI</name>
<gene>
    <name evidence="2" type="ORF">HOP12_01645</name>
</gene>
<keyword evidence="1" id="KW-0732">Signal</keyword>
<dbReference type="EMBL" id="JABFRW010000019">
    <property type="protein sequence ID" value="NOT32852.1"/>
    <property type="molecule type" value="Genomic_DNA"/>
</dbReference>
<dbReference type="AlphaFoldDB" id="A0A849SBV4"/>
<accession>A0A849SBV4</accession>
<comment type="caution">
    <text evidence="2">The sequence shown here is derived from an EMBL/GenBank/DDBJ whole genome shotgun (WGS) entry which is preliminary data.</text>
</comment>